<dbReference type="CDD" id="cd02062">
    <property type="entry name" value="Nitro_FMN_reductase"/>
    <property type="match status" value="2"/>
</dbReference>
<evidence type="ECO:0000256" key="2">
    <source>
        <dbReference type="ARBA" id="ARBA00007118"/>
    </source>
</evidence>
<dbReference type="OrthoDB" id="9814075at2"/>
<comment type="similarity">
    <text evidence="2">Belongs to the nitroreductase family.</text>
</comment>
<name>A0A239IMV3_9FIRM</name>
<dbReference type="EMBL" id="FZOJ01000029">
    <property type="protein sequence ID" value="SNS94917.1"/>
    <property type="molecule type" value="Genomic_DNA"/>
</dbReference>
<sequence length="272" mass="31400">MKFISLVEEMKTVRDYKKEPVDSSLIQKVIEAGNETRGIVKSQGASIVFIKNGKEVYSELSGKAGYYGKMIEAPHYLAIVSKPYPNFQENSGYIMEWIRLKAWEFGLGTCWLSMEDDVELKKKLDLEEDEVVTALIAIGHPYSGIFKTDISPKSGRMGVEDIVYLQNWENSCSVEYLDSRGLTNIFYYTKFAPSWGNKQPWRFIIDKEKVFLVVNKEQQKSMKIDAGIVMLYFEKASHEEGIIGKWRLDVEEVMGKRYHIPEDYELIGYYSI</sequence>
<dbReference type="Pfam" id="PF14512">
    <property type="entry name" value="TM1586_NiRdase"/>
    <property type="match status" value="1"/>
</dbReference>
<keyword evidence="8" id="KW-1185">Reference proteome</keyword>
<dbReference type="RefSeq" id="WP_089284670.1">
    <property type="nucleotide sequence ID" value="NZ_FZOJ01000029.1"/>
</dbReference>
<accession>A0A239IMV3</accession>
<dbReference type="Gene3D" id="3.40.109.30">
    <property type="entry name" value="putative nitroreductase (tm1586), domain 2"/>
    <property type="match status" value="1"/>
</dbReference>
<comment type="cofactor">
    <cofactor evidence="1">
        <name>FMN</name>
        <dbReference type="ChEBI" id="CHEBI:58210"/>
    </cofactor>
</comment>
<evidence type="ECO:0000313" key="7">
    <source>
        <dbReference type="EMBL" id="SNS94917.1"/>
    </source>
</evidence>
<dbReference type="PANTHER" id="PTHR43673:SF2">
    <property type="entry name" value="NITROREDUCTASE"/>
    <property type="match status" value="1"/>
</dbReference>
<keyword evidence="5" id="KW-0560">Oxidoreductase</keyword>
<reference evidence="7 8" key="1">
    <citation type="submission" date="2017-06" db="EMBL/GenBank/DDBJ databases">
        <authorList>
            <person name="Kim H.J."/>
            <person name="Triplett B.A."/>
        </authorList>
    </citation>
    <scope>NUCLEOTIDE SEQUENCE [LARGE SCALE GENOMIC DNA]</scope>
    <source>
        <strain evidence="7 8">SCA</strain>
    </source>
</reference>
<proteinExistence type="inferred from homology"/>
<dbReference type="InterPro" id="IPR000415">
    <property type="entry name" value="Nitroreductase-like"/>
</dbReference>
<evidence type="ECO:0000313" key="8">
    <source>
        <dbReference type="Proteomes" id="UP000198304"/>
    </source>
</evidence>
<evidence type="ECO:0000256" key="1">
    <source>
        <dbReference type="ARBA" id="ARBA00001917"/>
    </source>
</evidence>
<feature type="domain" description="Putative nitroreductase TM1586" evidence="6">
    <location>
        <begin position="6"/>
        <end position="236"/>
    </location>
</feature>
<dbReference type="InterPro" id="IPR029478">
    <property type="entry name" value="TM1586_NiRdase"/>
</dbReference>
<dbReference type="AlphaFoldDB" id="A0A239IMV3"/>
<dbReference type="Proteomes" id="UP000198304">
    <property type="component" value="Unassembled WGS sequence"/>
</dbReference>
<organism evidence="7 8">
    <name type="scientific">Anaerovirgula multivorans</name>
    <dbReference type="NCBI Taxonomy" id="312168"/>
    <lineage>
        <taxon>Bacteria</taxon>
        <taxon>Bacillati</taxon>
        <taxon>Bacillota</taxon>
        <taxon>Clostridia</taxon>
        <taxon>Peptostreptococcales</taxon>
        <taxon>Natronincolaceae</taxon>
        <taxon>Anaerovirgula</taxon>
    </lineage>
</organism>
<evidence type="ECO:0000256" key="5">
    <source>
        <dbReference type="ARBA" id="ARBA00023002"/>
    </source>
</evidence>
<gene>
    <name evidence="7" type="ORF">SAMN05446037_102916</name>
</gene>
<evidence type="ECO:0000259" key="6">
    <source>
        <dbReference type="Pfam" id="PF14512"/>
    </source>
</evidence>
<dbReference type="GO" id="GO:0016491">
    <property type="term" value="F:oxidoreductase activity"/>
    <property type="evidence" value="ECO:0007669"/>
    <property type="project" value="UniProtKB-KW"/>
</dbReference>
<protein>
    <submittedName>
        <fullName evidence="7">Nitroreductase</fullName>
    </submittedName>
</protein>
<keyword evidence="3" id="KW-0285">Flavoprotein</keyword>
<dbReference type="Gene3D" id="3.40.109.10">
    <property type="entry name" value="NADH Oxidase"/>
    <property type="match status" value="1"/>
</dbReference>
<evidence type="ECO:0000256" key="4">
    <source>
        <dbReference type="ARBA" id="ARBA00022643"/>
    </source>
</evidence>
<evidence type="ECO:0000256" key="3">
    <source>
        <dbReference type="ARBA" id="ARBA00022630"/>
    </source>
</evidence>
<keyword evidence="4" id="KW-0288">FMN</keyword>
<dbReference type="SUPFAM" id="SSF55469">
    <property type="entry name" value="FMN-dependent nitroreductase-like"/>
    <property type="match status" value="2"/>
</dbReference>
<dbReference type="PANTHER" id="PTHR43673">
    <property type="entry name" value="NAD(P)H NITROREDUCTASE YDGI-RELATED"/>
    <property type="match status" value="1"/>
</dbReference>